<name>A0ABP7YWC6_9ACTN</name>
<comment type="caution">
    <text evidence="1">The sequence shown here is derived from an EMBL/GenBank/DDBJ whole genome shotgun (WGS) entry which is preliminary data.</text>
</comment>
<sequence length="226" mass="25739">MRLVRDHTILSVVVGSRAYGLAVDGSDVDRRGVFVAPTPLFWRFDKPPTHVDGPAPEQFSWEVERFCVLALGANPTVLECLWSPLVERVTPVGEELRGLRGAFLSLRAHRTFLRYAESQFRKLEADLRTRGEPRWKHVMHLLRLLISGRHLVRHGEPLVDVGDHREMLLAVRRGELPWDEITRLRAALTADMDKALAATPLPAAPDRPRIEDWLISLRRTRITSTP</sequence>
<keyword evidence="2" id="KW-1185">Reference proteome</keyword>
<dbReference type="PANTHER" id="PTHR34817">
    <property type="entry name" value="NUCLEOTIDYLTRANSFERASE"/>
    <property type="match status" value="1"/>
</dbReference>
<dbReference type="InterPro" id="IPR018775">
    <property type="entry name" value="RlaP"/>
</dbReference>
<accession>A0ABP7YWC6</accession>
<evidence type="ECO:0000313" key="1">
    <source>
        <dbReference type="EMBL" id="GAA4141926.1"/>
    </source>
</evidence>
<protein>
    <submittedName>
        <fullName evidence="1">Nucleotidyltransferase domain-containing protein</fullName>
    </submittedName>
</protein>
<dbReference type="EMBL" id="BAABDO010000039">
    <property type="protein sequence ID" value="GAA4141926.1"/>
    <property type="molecule type" value="Genomic_DNA"/>
</dbReference>
<proteinExistence type="predicted"/>
<dbReference type="PANTHER" id="PTHR34817:SF2">
    <property type="entry name" value="NUCLEOTIDYLTRANSFERASE"/>
    <property type="match status" value="1"/>
</dbReference>
<organism evidence="1 2">
    <name type="scientific">Actinomadura keratinilytica</name>
    <dbReference type="NCBI Taxonomy" id="547461"/>
    <lineage>
        <taxon>Bacteria</taxon>
        <taxon>Bacillati</taxon>
        <taxon>Actinomycetota</taxon>
        <taxon>Actinomycetes</taxon>
        <taxon>Streptosporangiales</taxon>
        <taxon>Thermomonosporaceae</taxon>
        <taxon>Actinomadura</taxon>
    </lineage>
</organism>
<evidence type="ECO:0000313" key="2">
    <source>
        <dbReference type="Proteomes" id="UP001500266"/>
    </source>
</evidence>
<dbReference type="Proteomes" id="UP001500266">
    <property type="component" value="Unassembled WGS sequence"/>
</dbReference>
<dbReference type="Pfam" id="PF10127">
    <property type="entry name" value="RlaP"/>
    <property type="match status" value="1"/>
</dbReference>
<reference evidence="2" key="1">
    <citation type="journal article" date="2019" name="Int. J. Syst. Evol. Microbiol.">
        <title>The Global Catalogue of Microorganisms (GCM) 10K type strain sequencing project: providing services to taxonomists for standard genome sequencing and annotation.</title>
        <authorList>
            <consortium name="The Broad Institute Genomics Platform"/>
            <consortium name="The Broad Institute Genome Sequencing Center for Infectious Disease"/>
            <person name="Wu L."/>
            <person name="Ma J."/>
        </authorList>
    </citation>
    <scope>NUCLEOTIDE SEQUENCE [LARGE SCALE GENOMIC DNA]</scope>
    <source>
        <strain evidence="2">JCM 17316</strain>
    </source>
</reference>
<gene>
    <name evidence="1" type="ORF">GCM10022416_30420</name>
</gene>